<proteinExistence type="predicted"/>
<organism evidence="1">
    <name type="scientific">marine metagenome</name>
    <dbReference type="NCBI Taxonomy" id="408172"/>
    <lineage>
        <taxon>unclassified sequences</taxon>
        <taxon>metagenomes</taxon>
        <taxon>ecological metagenomes</taxon>
    </lineage>
</organism>
<dbReference type="EMBL" id="UINC01228071">
    <property type="protein sequence ID" value="SVE59233.1"/>
    <property type="molecule type" value="Genomic_DNA"/>
</dbReference>
<protein>
    <submittedName>
        <fullName evidence="1">Uncharacterized protein</fullName>
    </submittedName>
</protein>
<dbReference type="AlphaFoldDB" id="A0A383ES18"/>
<sequence length="186" mass="22151">LSIDGTGTVHEYMRHNSVWDTTEKSARKWLKWSTERNNVQISWAPTWSLMNANYYIETCNWWLNLTEGMLKVEYKNREKWGLVKTNFIYGPAWYQMSLLSNKDELKQKALDYIEELKNSSVSGVHQIIDMTEAYIKFFDKDDRESEQNLKKYYKITDALDDIRGQSLKKMIPLTYEAMYNRTEGEK</sequence>
<gene>
    <name evidence="1" type="ORF">METZ01_LOCUS512087</name>
</gene>
<reference evidence="1" key="1">
    <citation type="submission" date="2018-05" db="EMBL/GenBank/DDBJ databases">
        <authorList>
            <person name="Lanie J.A."/>
            <person name="Ng W.-L."/>
            <person name="Kazmierczak K.M."/>
            <person name="Andrzejewski T.M."/>
            <person name="Davidsen T.M."/>
            <person name="Wayne K.J."/>
            <person name="Tettelin H."/>
            <person name="Glass J.I."/>
            <person name="Rusch D."/>
            <person name="Podicherti R."/>
            <person name="Tsui H.-C.T."/>
            <person name="Winkler M.E."/>
        </authorList>
    </citation>
    <scope>NUCLEOTIDE SEQUENCE</scope>
</reference>
<name>A0A383ES18_9ZZZZ</name>
<feature type="non-terminal residue" evidence="1">
    <location>
        <position position="1"/>
    </location>
</feature>
<accession>A0A383ES18</accession>
<evidence type="ECO:0000313" key="1">
    <source>
        <dbReference type="EMBL" id="SVE59233.1"/>
    </source>
</evidence>